<evidence type="ECO:0000259" key="7">
    <source>
        <dbReference type="Pfam" id="PF07980"/>
    </source>
</evidence>
<evidence type="ECO:0000256" key="5">
    <source>
        <dbReference type="ARBA" id="ARBA00023237"/>
    </source>
</evidence>
<dbReference type="EMBL" id="JACHGG010000001">
    <property type="protein sequence ID" value="MBB6057371.1"/>
    <property type="molecule type" value="Genomic_DNA"/>
</dbReference>
<reference evidence="9 10" key="1">
    <citation type="submission" date="2020-08" db="EMBL/GenBank/DDBJ databases">
        <title>Genomic Encyclopedia of Type Strains, Phase IV (KMG-IV): sequencing the most valuable type-strain genomes for metagenomic binning, comparative biology and taxonomic classification.</title>
        <authorList>
            <person name="Goeker M."/>
        </authorList>
    </citation>
    <scope>NUCLEOTIDE SEQUENCE [LARGE SCALE GENOMIC DNA]</scope>
    <source>
        <strain evidence="9 10">DSM 26718</strain>
    </source>
</reference>
<keyword evidence="10" id="KW-1185">Reference proteome</keyword>
<feature type="domain" description="SusD-like N-terminal" evidence="8">
    <location>
        <begin position="84"/>
        <end position="221"/>
    </location>
</feature>
<gene>
    <name evidence="9" type="ORF">HNQ93_000201</name>
</gene>
<evidence type="ECO:0000259" key="8">
    <source>
        <dbReference type="Pfam" id="PF14322"/>
    </source>
</evidence>
<proteinExistence type="inferred from homology"/>
<organism evidence="9 10">
    <name type="scientific">Hymenobacter luteus</name>
    <dbReference type="NCBI Taxonomy" id="1411122"/>
    <lineage>
        <taxon>Bacteria</taxon>
        <taxon>Pseudomonadati</taxon>
        <taxon>Bacteroidota</taxon>
        <taxon>Cytophagia</taxon>
        <taxon>Cytophagales</taxon>
        <taxon>Hymenobacteraceae</taxon>
        <taxon>Hymenobacter</taxon>
    </lineage>
</organism>
<dbReference type="CDD" id="cd08977">
    <property type="entry name" value="SusD"/>
    <property type="match status" value="1"/>
</dbReference>
<dbReference type="Gene3D" id="1.25.40.390">
    <property type="match status" value="1"/>
</dbReference>
<dbReference type="Pfam" id="PF14322">
    <property type="entry name" value="SusD-like_3"/>
    <property type="match status" value="1"/>
</dbReference>
<accession>A0A7W9SX78</accession>
<evidence type="ECO:0000313" key="10">
    <source>
        <dbReference type="Proteomes" id="UP000532746"/>
    </source>
</evidence>
<keyword evidence="5" id="KW-0998">Cell outer membrane</keyword>
<evidence type="ECO:0000256" key="3">
    <source>
        <dbReference type="ARBA" id="ARBA00022729"/>
    </source>
</evidence>
<evidence type="ECO:0000256" key="2">
    <source>
        <dbReference type="ARBA" id="ARBA00006275"/>
    </source>
</evidence>
<dbReference type="PROSITE" id="PS51257">
    <property type="entry name" value="PROKAR_LIPOPROTEIN"/>
    <property type="match status" value="1"/>
</dbReference>
<feature type="domain" description="RagB/SusD" evidence="7">
    <location>
        <begin position="323"/>
        <end position="455"/>
    </location>
</feature>
<comment type="similarity">
    <text evidence="2">Belongs to the SusD family.</text>
</comment>
<name>A0A7W9SX78_9BACT</name>
<keyword evidence="4" id="KW-0472">Membrane</keyword>
<protein>
    <submittedName>
        <fullName evidence="9">Tetratricopeptide (TPR) repeat protein</fullName>
    </submittedName>
</protein>
<dbReference type="AlphaFoldDB" id="A0A7W9SX78"/>
<dbReference type="Proteomes" id="UP000532746">
    <property type="component" value="Unassembled WGS sequence"/>
</dbReference>
<comment type="subcellular location">
    <subcellularLocation>
        <location evidence="1">Cell outer membrane</location>
    </subcellularLocation>
</comment>
<dbReference type="InterPro" id="IPR033985">
    <property type="entry name" value="SusD-like_N"/>
</dbReference>
<dbReference type="RefSeq" id="WP_183402364.1">
    <property type="nucleotide sequence ID" value="NZ_JACHGG010000001.1"/>
</dbReference>
<dbReference type="InterPro" id="IPR011990">
    <property type="entry name" value="TPR-like_helical_dom_sf"/>
</dbReference>
<feature type="chain" id="PRO_5030709184" evidence="6">
    <location>
        <begin position="23"/>
        <end position="455"/>
    </location>
</feature>
<dbReference type="Pfam" id="PF07980">
    <property type="entry name" value="SusD_RagB"/>
    <property type="match status" value="1"/>
</dbReference>
<evidence type="ECO:0000256" key="4">
    <source>
        <dbReference type="ARBA" id="ARBA00023136"/>
    </source>
</evidence>
<dbReference type="SUPFAM" id="SSF48452">
    <property type="entry name" value="TPR-like"/>
    <property type="match status" value="1"/>
</dbReference>
<dbReference type="GO" id="GO:0009279">
    <property type="term" value="C:cell outer membrane"/>
    <property type="evidence" value="ECO:0007669"/>
    <property type="project" value="UniProtKB-SubCell"/>
</dbReference>
<comment type="caution">
    <text evidence="9">The sequence shown here is derived from an EMBL/GenBank/DDBJ whole genome shotgun (WGS) entry which is preliminary data.</text>
</comment>
<evidence type="ECO:0000256" key="6">
    <source>
        <dbReference type="SAM" id="SignalP"/>
    </source>
</evidence>
<keyword evidence="3 6" id="KW-0732">Signal</keyword>
<dbReference type="InterPro" id="IPR012944">
    <property type="entry name" value="SusD_RagB_dom"/>
</dbReference>
<sequence>MNFRSKLFTLATLGLLTFGASSCSDFLDPTPQTSVDRDDVFTDAAGARGAIIGVYGAMTSADYLGLYYPLLADLAADNLAHTGTFPQLAEVKTRNIISNNTTLTNVYYAIYRTINRANNVIANAPNVTGLADAEKNSIIAEALFIRAYCHFDVTRFWGDAALILTPTSTPDNSLFVARSTKEQIYTQVLADLNQALPNLPDTGTGRATKSAAQALIARVQLYAGKWKEAETAADQIINSNRFQLTPSYATNFTSENTTESILELQFDANTQSQFAFFNLPTTNGGRNEVNPNGPASTLLTAYETGDTRRNATVSDGTPVIANRAVVAGTGIKYRDPGTGTDNYKIFRLAEVLLTGAEAKAQLQDLTGSLTLLNRVRTRAGLPALLATGLTQSSLLNAIYQERRIELALEGHRWFDLIRTNRAQTVLGITDPTRLLFPIPFREIQNNPNMKQNPGY</sequence>
<feature type="signal peptide" evidence="6">
    <location>
        <begin position="1"/>
        <end position="22"/>
    </location>
</feature>
<evidence type="ECO:0000313" key="9">
    <source>
        <dbReference type="EMBL" id="MBB6057371.1"/>
    </source>
</evidence>
<evidence type="ECO:0000256" key="1">
    <source>
        <dbReference type="ARBA" id="ARBA00004442"/>
    </source>
</evidence>